<dbReference type="Proteomes" id="UP000247569">
    <property type="component" value="Unassembled WGS sequence"/>
</dbReference>
<dbReference type="InterPro" id="IPR043128">
    <property type="entry name" value="Rev_trsase/Diguanyl_cyclase"/>
</dbReference>
<dbReference type="PANTHER" id="PTHR35369:SF2">
    <property type="entry name" value="BLR3025 PROTEIN"/>
    <property type="match status" value="1"/>
</dbReference>
<evidence type="ECO:0000256" key="4">
    <source>
        <dbReference type="SAM" id="MobiDB-lite"/>
    </source>
</evidence>
<name>A0A318K8C2_9NOCA</name>
<proteinExistence type="inferred from homology"/>
<dbReference type="GO" id="GO:0006281">
    <property type="term" value="P:DNA repair"/>
    <property type="evidence" value="ECO:0007669"/>
    <property type="project" value="InterPro"/>
</dbReference>
<evidence type="ECO:0000313" key="6">
    <source>
        <dbReference type="EMBL" id="PXX66482.1"/>
    </source>
</evidence>
<dbReference type="Pfam" id="PF00817">
    <property type="entry name" value="IMS"/>
    <property type="match status" value="1"/>
</dbReference>
<dbReference type="SUPFAM" id="SSF56672">
    <property type="entry name" value="DNA/RNA polymerases"/>
    <property type="match status" value="1"/>
</dbReference>
<comment type="caution">
    <text evidence="6">The sequence shown here is derived from an EMBL/GenBank/DDBJ whole genome shotgun (WGS) entry which is preliminary data.</text>
</comment>
<evidence type="ECO:0000256" key="3">
    <source>
        <dbReference type="ARBA" id="ARBA00025589"/>
    </source>
</evidence>
<keyword evidence="2" id="KW-0227">DNA damage</keyword>
<feature type="domain" description="UmuC" evidence="5">
    <location>
        <begin position="41"/>
        <end position="163"/>
    </location>
</feature>
<dbReference type="InterPro" id="IPR001126">
    <property type="entry name" value="UmuC"/>
</dbReference>
<evidence type="ECO:0000313" key="7">
    <source>
        <dbReference type="Proteomes" id="UP000247569"/>
    </source>
</evidence>
<comment type="function">
    <text evidence="3">Poorly processive, error-prone DNA polymerase involved in untargeted mutagenesis. Copies undamaged DNA at stalled replication forks, which arise in vivo from mismatched or misaligned primer ends. These misaligned primers can be extended by PolIV. Exhibits no 3'-5' exonuclease (proofreading) activity. May be involved in translesional synthesis, in conjunction with the beta clamp from PolIII.</text>
</comment>
<gene>
    <name evidence="6" type="ORF">DFR70_103231</name>
</gene>
<dbReference type="Gene3D" id="3.30.70.270">
    <property type="match status" value="1"/>
</dbReference>
<dbReference type="InterPro" id="IPR050356">
    <property type="entry name" value="SulA_CellDiv_inhibitor"/>
</dbReference>
<evidence type="ECO:0000259" key="5">
    <source>
        <dbReference type="PROSITE" id="PS50173"/>
    </source>
</evidence>
<organism evidence="6 7">
    <name type="scientific">Nocardia tenerifensis</name>
    <dbReference type="NCBI Taxonomy" id="228006"/>
    <lineage>
        <taxon>Bacteria</taxon>
        <taxon>Bacillati</taxon>
        <taxon>Actinomycetota</taxon>
        <taxon>Actinomycetes</taxon>
        <taxon>Mycobacteriales</taxon>
        <taxon>Nocardiaceae</taxon>
        <taxon>Nocardia</taxon>
    </lineage>
</organism>
<protein>
    <submittedName>
        <fullName evidence="6">Protein ImuB</fullName>
    </submittedName>
</protein>
<dbReference type="PROSITE" id="PS50173">
    <property type="entry name" value="UMUC"/>
    <property type="match status" value="1"/>
</dbReference>
<feature type="region of interest" description="Disordered" evidence="4">
    <location>
        <begin position="240"/>
        <end position="260"/>
    </location>
</feature>
<dbReference type="Gene3D" id="3.40.1170.60">
    <property type="match status" value="1"/>
</dbReference>
<dbReference type="AlphaFoldDB" id="A0A318K8C2"/>
<reference evidence="6 7" key="1">
    <citation type="submission" date="2018-05" db="EMBL/GenBank/DDBJ databases">
        <title>Genomic Encyclopedia of Type Strains, Phase IV (KMG-IV): sequencing the most valuable type-strain genomes for metagenomic binning, comparative biology and taxonomic classification.</title>
        <authorList>
            <person name="Goeker M."/>
        </authorList>
    </citation>
    <scope>NUCLEOTIDE SEQUENCE [LARGE SCALE GENOMIC DNA]</scope>
    <source>
        <strain evidence="6 7">DSM 44704</strain>
    </source>
</reference>
<dbReference type="InterPro" id="IPR043502">
    <property type="entry name" value="DNA/RNA_pol_sf"/>
</dbReference>
<dbReference type="CDD" id="cd03468">
    <property type="entry name" value="PolY_like"/>
    <property type="match status" value="1"/>
</dbReference>
<evidence type="ECO:0000256" key="1">
    <source>
        <dbReference type="ARBA" id="ARBA00010945"/>
    </source>
</evidence>
<dbReference type="EMBL" id="QJKF01000003">
    <property type="protein sequence ID" value="PXX66482.1"/>
    <property type="molecule type" value="Genomic_DNA"/>
</dbReference>
<accession>A0A318K8C2</accession>
<keyword evidence="7" id="KW-1185">Reference proteome</keyword>
<comment type="similarity">
    <text evidence="1">Belongs to the DNA polymerase type-Y family.</text>
</comment>
<dbReference type="PANTHER" id="PTHR35369">
    <property type="entry name" value="BLR3025 PROTEIN-RELATED"/>
    <property type="match status" value="1"/>
</dbReference>
<evidence type="ECO:0000256" key="2">
    <source>
        <dbReference type="ARBA" id="ARBA00022763"/>
    </source>
</evidence>
<sequence>MRCGNVIPPGREKGAARVLALWCPDWPAVAAAAVARLPATQPVAVLFANRVVACSAIARADGVRRGQKRREAQGKCPDLFLAQADPDRDARLFEPVVAAVDATVPGVEVLRPGLLVLGARGAARFFGSEEAAAERLLDAAAATGVEAQIGIADELSTAVIAARRGAIVPTGAGARFLAPMPVRELAFEPSLAAPERADLVDLLHRLGLRRIGDFAALTTAEVASRFGADAVLAHRCAQAKPERPPAARQPPKDLTVDHRCDPPIERVDAAAFAGRMLATELHTQLSNAGLACTRLSIVAETDAGEELSRIWRCAEPLTPEGTADRVRWQLDGWLTRRDRPTAPITLLRLVPVEVVAAGALQLGLWGGVGEEDERARRALVRVQGLLGGEAVRIGVLSGGRGPAERITLVALGDEPVPAADPTLPWPGRLPEPAPALLLFHRPVVRLEGEDGAPILVTERALFSAEPFRLHWGSRQWRLTGWAGPWPVDERWWASSTENDDGSTTFTARAQVQLDGEPADVRVLLLVYHDETWHAEGLYD</sequence>